<feature type="compositionally biased region" description="Polar residues" evidence="1">
    <location>
        <begin position="338"/>
        <end position="351"/>
    </location>
</feature>
<evidence type="ECO:0000256" key="1">
    <source>
        <dbReference type="SAM" id="MobiDB-lite"/>
    </source>
</evidence>
<name>A0A1E1IVF8_LEIGU</name>
<reference evidence="2" key="1">
    <citation type="submission" date="2012-08" db="EMBL/GenBank/DDBJ databases">
        <title>Comparative genomics of metastatic and non-metastatic Leishmania guyanensis provides insights into polygenic factors involved in Leishmania RNA virus infection.</title>
        <authorList>
            <person name="Smith D."/>
            <person name="Hertz-Fowler C."/>
            <person name="Martin R."/>
            <person name="Dickens N."/>
            <person name="Fasel N."/>
            <person name="Falquet L."/>
            <person name="Beverley S."/>
            <person name="Zangger H."/>
            <person name="Calderon-Copete S."/>
            <person name="Mottram J."/>
            <person name="Xenarios I."/>
        </authorList>
    </citation>
    <scope>NUCLEOTIDE SEQUENCE</scope>
    <source>
        <strain evidence="2">MHOM/BR/75/M4147/SSU:IR2SAT-LUC</strain>
    </source>
</reference>
<feature type="compositionally biased region" description="Polar residues" evidence="1">
    <location>
        <begin position="87"/>
        <end position="110"/>
    </location>
</feature>
<feature type="compositionally biased region" description="Polar residues" evidence="1">
    <location>
        <begin position="835"/>
        <end position="851"/>
    </location>
</feature>
<feature type="compositionally biased region" description="Polar residues" evidence="1">
    <location>
        <begin position="575"/>
        <end position="592"/>
    </location>
</feature>
<feature type="compositionally biased region" description="Basic and acidic residues" evidence="1">
    <location>
        <begin position="354"/>
        <end position="365"/>
    </location>
</feature>
<feature type="compositionally biased region" description="Polar residues" evidence="1">
    <location>
        <begin position="367"/>
        <end position="378"/>
    </location>
</feature>
<dbReference type="AlphaFoldDB" id="A0A1E1IVF8"/>
<evidence type="ECO:0000313" key="2">
    <source>
        <dbReference type="EMBL" id="CCM15247.1"/>
    </source>
</evidence>
<organism evidence="2">
    <name type="scientific">Leishmania guyanensis</name>
    <dbReference type="NCBI Taxonomy" id="5670"/>
    <lineage>
        <taxon>Eukaryota</taxon>
        <taxon>Discoba</taxon>
        <taxon>Euglenozoa</taxon>
        <taxon>Kinetoplastea</taxon>
        <taxon>Metakinetoplastina</taxon>
        <taxon>Trypanosomatida</taxon>
        <taxon>Trypanosomatidae</taxon>
        <taxon>Leishmaniinae</taxon>
        <taxon>Leishmania</taxon>
        <taxon>Leishmania guyanensis species complex</taxon>
    </lineage>
</organism>
<feature type="compositionally biased region" description="Low complexity" evidence="1">
    <location>
        <begin position="36"/>
        <end position="52"/>
    </location>
</feature>
<feature type="compositionally biased region" description="Polar residues" evidence="1">
    <location>
        <begin position="227"/>
        <end position="246"/>
    </location>
</feature>
<feature type="region of interest" description="Disordered" evidence="1">
    <location>
        <begin position="814"/>
        <end position="880"/>
    </location>
</feature>
<feature type="compositionally biased region" description="Polar residues" evidence="1">
    <location>
        <begin position="390"/>
        <end position="400"/>
    </location>
</feature>
<feature type="region of interest" description="Disordered" evidence="1">
    <location>
        <begin position="336"/>
        <end position="447"/>
    </location>
</feature>
<feature type="region of interest" description="Disordered" evidence="1">
    <location>
        <begin position="1"/>
        <end position="152"/>
    </location>
</feature>
<feature type="compositionally biased region" description="Polar residues" evidence="1">
    <location>
        <begin position="276"/>
        <end position="289"/>
    </location>
</feature>
<sequence length="880" mass="92854">MLGMPVSKSNNGDADRGGYEYGEYDGVMDVEAILHTTGGAPPNPTSTSTSTDGDVDVYGNYMSLQGDHRNGGTPTSLGRGAPRKPTRTNASSPCNAERQSAMPSSTTTTPRYRVAVAGDNPDGAAAPTSGRRADGPYPSAEVDSHDASTFSTRQSIRKSIHVDDVVHLPAIVNQQQVRKKATDAFPTRARVAASAPDTSYAATSTTINNGNTRAVGSGAQLVTSAGNLESLQPPSDSYDATSSKQYNGPAAAERHKPPYHAPPLSPLPTKGRHRANNPNGISATRSVTVGSSVDASLQDAGTRHRSAIDGTVKRDEPVGTDEGGYMNGHCGRAAIHDTTGSSNTATTSKTNGWVKEEARRLDHRTSVSRNTAPLSTGGPQVVGDAINDFKSCNNGHQVASQFPPERMTEKPSKGSSSSVKSPSAGGRDSALSHNDNEDGNTRTKVNTSPALVTPKAHVWAGDYEMASTPGVSSTSFSAVPMPKISPLRPFAGGLKLSTAVKGSAESSPQTLHPSPAEAIAAASGNGVTSPTETVITPLRKVFTRRQKPVSNNSGVAAQATQSTSPATAATATPSRSDTVAQSSGAPSSPALSKTALVSGNAIAAEKDKKPPSSLHTPTLSHRRIMNAVNTNQHPHAHYPSTGEKASLTSGSSRVTSPDQAGANGMSLPYSDERRAALEAWADVPVLTITIRGQNLTPTQRARETAKMLARPTDAQQAHAPLNGQGRQEVAGEPCDLNYDGHNVVVQLRHRNRPLMMNYPPRLPLEMDIRQRMRRQRTPRSFYGNRMPHIGDVWFKGALNDARMVNSPDIESMEKHEEAEFIRNGGDPATRRNRYGQASNAHGQGQQHQRSPQRGDGGGADAGADIDATNRNAMPMEQRAS</sequence>
<feature type="compositionally biased region" description="Low complexity" evidence="1">
    <location>
        <begin position="556"/>
        <end position="574"/>
    </location>
</feature>
<feature type="region of interest" description="Disordered" evidence="1">
    <location>
        <begin position="227"/>
        <end position="289"/>
    </location>
</feature>
<feature type="compositionally biased region" description="Low complexity" evidence="1">
    <location>
        <begin position="413"/>
        <end position="426"/>
    </location>
</feature>
<dbReference type="EMBL" id="CALQ01000798">
    <property type="protein sequence ID" value="CCM15247.1"/>
    <property type="molecule type" value="Genomic_DNA"/>
</dbReference>
<feature type="region of interest" description="Disordered" evidence="1">
    <location>
        <begin position="545"/>
        <end position="592"/>
    </location>
</feature>
<gene>
    <name evidence="2" type="primary">LgM4147LRVhigh.20.00940.00980</name>
    <name evidence="2" type="ORF">BN36_2027480</name>
</gene>
<accession>A0A1E1IVF8</accession>
<feature type="compositionally biased region" description="Polar residues" evidence="1">
    <location>
        <begin position="646"/>
        <end position="658"/>
    </location>
</feature>
<proteinExistence type="predicted"/>
<protein>
    <submittedName>
        <fullName evidence="2">Uncharacterized protein</fullName>
    </submittedName>
</protein>
<feature type="region of interest" description="Disordered" evidence="1">
    <location>
        <begin position="632"/>
        <end position="664"/>
    </location>
</feature>